<evidence type="ECO:0000313" key="2">
    <source>
        <dbReference type="Proteomes" id="UP001212123"/>
    </source>
</evidence>
<dbReference type="InterPro" id="IPR023430">
    <property type="entry name" value="Pept_HybD-like_dom_sf"/>
</dbReference>
<dbReference type="NCBIfam" id="TIGR00072">
    <property type="entry name" value="hydrog_prot"/>
    <property type="match status" value="1"/>
</dbReference>
<dbReference type="RefSeq" id="WP_271804836.1">
    <property type="nucleotide sequence ID" value="NZ_JAQMTU010000025.1"/>
</dbReference>
<dbReference type="PANTHER" id="PTHR30302">
    <property type="entry name" value="HYDROGENASE 1 MATURATION PROTEASE"/>
    <property type="match status" value="1"/>
</dbReference>
<dbReference type="Proteomes" id="UP001212123">
    <property type="component" value="Unassembled WGS sequence"/>
</dbReference>
<dbReference type="EMBL" id="JAQMTU010000025">
    <property type="protein sequence ID" value="MDB9485626.1"/>
    <property type="molecule type" value="Genomic_DNA"/>
</dbReference>
<organism evidence="1 2">
    <name type="scientific">Dolichospermum circinale CS-537/01</name>
    <dbReference type="NCBI Taxonomy" id="3021739"/>
    <lineage>
        <taxon>Bacteria</taxon>
        <taxon>Bacillati</taxon>
        <taxon>Cyanobacteriota</taxon>
        <taxon>Cyanophyceae</taxon>
        <taxon>Nostocales</taxon>
        <taxon>Aphanizomenonaceae</taxon>
        <taxon>Dolichospermum</taxon>
        <taxon>Dolichospermum circinale</taxon>
    </lineage>
</organism>
<name>A0ABT5A124_9CYAN</name>
<protein>
    <submittedName>
        <fullName evidence="1">Hydrogenase maturation protease</fullName>
    </submittedName>
</protein>
<reference evidence="1 2" key="1">
    <citation type="submission" date="2023-01" db="EMBL/GenBank/DDBJ databases">
        <title>Genomes from the Australian National Cyanobacteria Reference Collection.</title>
        <authorList>
            <person name="Willis A."/>
            <person name="Lee E.M.F."/>
        </authorList>
    </citation>
    <scope>NUCLEOTIDE SEQUENCE [LARGE SCALE GENOMIC DNA]</scope>
    <source>
        <strain evidence="1 2">CS-537/01</strain>
    </source>
</reference>
<dbReference type="CDD" id="cd06066">
    <property type="entry name" value="H2MP_NAD-link-bidir"/>
    <property type="match status" value="1"/>
</dbReference>
<dbReference type="GO" id="GO:0006508">
    <property type="term" value="P:proteolysis"/>
    <property type="evidence" value="ECO:0007669"/>
    <property type="project" value="UniProtKB-KW"/>
</dbReference>
<dbReference type="SUPFAM" id="SSF53163">
    <property type="entry name" value="HybD-like"/>
    <property type="match status" value="1"/>
</dbReference>
<gene>
    <name evidence="1" type="ORF">PN492_03530</name>
</gene>
<dbReference type="GO" id="GO:0008233">
    <property type="term" value="F:peptidase activity"/>
    <property type="evidence" value="ECO:0007669"/>
    <property type="project" value="UniProtKB-KW"/>
</dbReference>
<keyword evidence="1" id="KW-0645">Protease</keyword>
<dbReference type="Gene3D" id="3.40.50.1450">
    <property type="entry name" value="HybD-like"/>
    <property type="match status" value="1"/>
</dbReference>
<dbReference type="PANTHER" id="PTHR30302:SF5">
    <property type="entry name" value="SLR1876 PROTEIN"/>
    <property type="match status" value="1"/>
</dbReference>
<dbReference type="InterPro" id="IPR000671">
    <property type="entry name" value="Peptidase_A31"/>
</dbReference>
<proteinExistence type="predicted"/>
<keyword evidence="2" id="KW-1185">Reference proteome</keyword>
<sequence length="155" mass="16685">MSVTTIIIGYGNELRSDDAIGQKVANIINSWHLSDVQSLAVHQLTPELAVNLANVNLAIFVDAMISSESENVEVESILLSESNTISHILSNIMLGHIGDPRSLLSLSKYLYGYCPTAWLVTVPGVNFELGDSLSPKAEIGINIALNKIINIIGRG</sequence>
<comment type="caution">
    <text evidence="1">The sequence shown here is derived from an EMBL/GenBank/DDBJ whole genome shotgun (WGS) entry which is preliminary data.</text>
</comment>
<evidence type="ECO:0000313" key="1">
    <source>
        <dbReference type="EMBL" id="MDB9485626.1"/>
    </source>
</evidence>
<accession>A0ABT5A124</accession>
<keyword evidence="1" id="KW-0378">Hydrolase</keyword>